<reference evidence="1 2" key="1">
    <citation type="journal article" date="2013" name="Nat. Genet.">
        <title>The high-quality draft genome of peach (Prunus persica) identifies unique patterns of genetic diversity, domestication and genome evolution.</title>
        <authorList>
            <consortium name="International Peach Genome Initiative"/>
            <person name="Verde I."/>
            <person name="Abbott A.G."/>
            <person name="Scalabrin S."/>
            <person name="Jung S."/>
            <person name="Shu S."/>
            <person name="Marroni F."/>
            <person name="Zhebentyayeva T."/>
            <person name="Dettori M.T."/>
            <person name="Grimwood J."/>
            <person name="Cattonaro F."/>
            <person name="Zuccolo A."/>
            <person name="Rossini L."/>
            <person name="Jenkins J."/>
            <person name="Vendramin E."/>
            <person name="Meisel L.A."/>
            <person name="Decroocq V."/>
            <person name="Sosinski B."/>
            <person name="Prochnik S."/>
            <person name="Mitros T."/>
            <person name="Policriti A."/>
            <person name="Cipriani G."/>
            <person name="Dondini L."/>
            <person name="Ficklin S."/>
            <person name="Goodstein D.M."/>
            <person name="Xuan P."/>
            <person name="Del Fabbro C."/>
            <person name="Aramini V."/>
            <person name="Copetti D."/>
            <person name="Gonzalez S."/>
            <person name="Horner D.S."/>
            <person name="Falchi R."/>
            <person name="Lucas S."/>
            <person name="Mica E."/>
            <person name="Maldonado J."/>
            <person name="Lazzari B."/>
            <person name="Bielenberg D."/>
            <person name="Pirona R."/>
            <person name="Miculan M."/>
            <person name="Barakat A."/>
            <person name="Testolin R."/>
            <person name="Stella A."/>
            <person name="Tartarini S."/>
            <person name="Tonutti P."/>
            <person name="Arus P."/>
            <person name="Orellana A."/>
            <person name="Wells C."/>
            <person name="Main D."/>
            <person name="Vizzotto G."/>
            <person name="Silva H."/>
            <person name="Salamini F."/>
            <person name="Schmutz J."/>
            <person name="Morgante M."/>
            <person name="Rokhsar D.S."/>
        </authorList>
    </citation>
    <scope>NUCLEOTIDE SEQUENCE [LARGE SCALE GENOMIC DNA]</scope>
    <source>
        <strain evidence="2">cv. Nemared</strain>
    </source>
</reference>
<evidence type="ECO:0000313" key="2">
    <source>
        <dbReference type="Proteomes" id="UP000006882"/>
    </source>
</evidence>
<dbReference type="Proteomes" id="UP000006882">
    <property type="component" value="Chromosome G1"/>
</dbReference>
<dbReference type="AlphaFoldDB" id="A0A251R782"/>
<evidence type="ECO:0000313" key="1">
    <source>
        <dbReference type="EMBL" id="ONI31891.1"/>
    </source>
</evidence>
<name>A0A251R782_PRUPE</name>
<protein>
    <submittedName>
        <fullName evidence="1">Uncharacterized protein</fullName>
    </submittedName>
</protein>
<dbReference type="Gramene" id="ONI31891">
    <property type="protein sequence ID" value="ONI31891"/>
    <property type="gene ID" value="PRUPE_1G337200"/>
</dbReference>
<sequence length="75" mass="8613">MHITKGVLIFHEMNETEQDNSVKICAYRPAFFEQPSSPKSSNNEPFSSLAYTNKGKRLNSSFFKIKRGDTKKKLN</sequence>
<proteinExistence type="predicted"/>
<dbReference type="EMBL" id="CM007651">
    <property type="protein sequence ID" value="ONI31891.1"/>
    <property type="molecule type" value="Genomic_DNA"/>
</dbReference>
<keyword evidence="2" id="KW-1185">Reference proteome</keyword>
<organism evidence="1 2">
    <name type="scientific">Prunus persica</name>
    <name type="common">Peach</name>
    <name type="synonym">Amygdalus persica</name>
    <dbReference type="NCBI Taxonomy" id="3760"/>
    <lineage>
        <taxon>Eukaryota</taxon>
        <taxon>Viridiplantae</taxon>
        <taxon>Streptophyta</taxon>
        <taxon>Embryophyta</taxon>
        <taxon>Tracheophyta</taxon>
        <taxon>Spermatophyta</taxon>
        <taxon>Magnoliopsida</taxon>
        <taxon>eudicotyledons</taxon>
        <taxon>Gunneridae</taxon>
        <taxon>Pentapetalae</taxon>
        <taxon>rosids</taxon>
        <taxon>fabids</taxon>
        <taxon>Rosales</taxon>
        <taxon>Rosaceae</taxon>
        <taxon>Amygdaloideae</taxon>
        <taxon>Amygdaleae</taxon>
        <taxon>Prunus</taxon>
    </lineage>
</organism>
<accession>A0A251R782</accession>
<gene>
    <name evidence="1" type="ORF">PRUPE_1G337200</name>
</gene>